<gene>
    <name evidence="8" type="ORF">CBW24_03600</name>
</gene>
<comment type="subcellular location">
    <subcellularLocation>
        <location evidence="1">Cell inner membrane</location>
        <topology evidence="1">Peripheral membrane protein</topology>
    </subcellularLocation>
</comment>
<dbReference type="Pfam" id="PF08352">
    <property type="entry name" value="oligo_HPY"/>
    <property type="match status" value="2"/>
</dbReference>
<dbReference type="GO" id="GO:0015833">
    <property type="term" value="P:peptide transport"/>
    <property type="evidence" value="ECO:0007669"/>
    <property type="project" value="InterPro"/>
</dbReference>
<keyword evidence="3" id="KW-0813">Transport</keyword>
<evidence type="ECO:0000256" key="5">
    <source>
        <dbReference type="ARBA" id="ARBA00022840"/>
    </source>
</evidence>
<evidence type="ECO:0000256" key="4">
    <source>
        <dbReference type="ARBA" id="ARBA00022741"/>
    </source>
</evidence>
<dbReference type="NCBIfam" id="NF008453">
    <property type="entry name" value="PRK11308.1"/>
    <property type="match status" value="2"/>
</dbReference>
<keyword evidence="4" id="KW-0547">Nucleotide-binding</keyword>
<dbReference type="GO" id="GO:0005886">
    <property type="term" value="C:plasma membrane"/>
    <property type="evidence" value="ECO:0007669"/>
    <property type="project" value="UniProtKB-SubCell"/>
</dbReference>
<dbReference type="Proteomes" id="UP000219050">
    <property type="component" value="Chromosome"/>
</dbReference>
<evidence type="ECO:0000256" key="6">
    <source>
        <dbReference type="SAM" id="MobiDB-lite"/>
    </source>
</evidence>
<dbReference type="InterPro" id="IPR017871">
    <property type="entry name" value="ABC_transporter-like_CS"/>
</dbReference>
<evidence type="ECO:0000259" key="7">
    <source>
        <dbReference type="PROSITE" id="PS50893"/>
    </source>
</evidence>
<proteinExistence type="inferred from homology"/>
<dbReference type="PANTHER" id="PTHR43776">
    <property type="entry name" value="TRANSPORT ATP-BINDING PROTEIN"/>
    <property type="match status" value="1"/>
</dbReference>
<dbReference type="GO" id="GO:0005524">
    <property type="term" value="F:ATP binding"/>
    <property type="evidence" value="ECO:0007669"/>
    <property type="project" value="UniProtKB-KW"/>
</dbReference>
<dbReference type="KEGG" id="cmag:CBW24_03600"/>
<dbReference type="PANTHER" id="PTHR43776:SF7">
    <property type="entry name" value="D,D-DIPEPTIDE TRANSPORT ATP-BINDING PROTEIN DDPF-RELATED"/>
    <property type="match status" value="1"/>
</dbReference>
<dbReference type="GO" id="GO:0016887">
    <property type="term" value="F:ATP hydrolysis activity"/>
    <property type="evidence" value="ECO:0007669"/>
    <property type="project" value="InterPro"/>
</dbReference>
<dbReference type="AlphaFoldDB" id="A0A291LXE5"/>
<dbReference type="Pfam" id="PF00005">
    <property type="entry name" value="ABC_tran"/>
    <property type="match status" value="2"/>
</dbReference>
<dbReference type="InterPro" id="IPR003593">
    <property type="entry name" value="AAA+_ATPase"/>
</dbReference>
<feature type="region of interest" description="Disordered" evidence="6">
    <location>
        <begin position="261"/>
        <end position="282"/>
    </location>
</feature>
<protein>
    <recommendedName>
        <fullName evidence="7">ABC transporter domain-containing protein</fullName>
    </recommendedName>
</protein>
<dbReference type="InterPro" id="IPR013563">
    <property type="entry name" value="Oligopep_ABC_C"/>
</dbReference>
<dbReference type="NCBIfam" id="NF007739">
    <property type="entry name" value="PRK10419.1"/>
    <property type="match status" value="2"/>
</dbReference>
<dbReference type="InterPro" id="IPR003439">
    <property type="entry name" value="ABC_transporter-like_ATP-bd"/>
</dbReference>
<evidence type="ECO:0000256" key="3">
    <source>
        <dbReference type="ARBA" id="ARBA00022448"/>
    </source>
</evidence>
<sequence>MTPVLSLRDYALHYDTFTGPVRILDDISLDIARGEVLGLVGESGSAKSSLANAVIRDLPGRVHDEHGAIKLTGEDITTLPQPALEALRGRRIAMVFQNAATTLDPVQTLGDHLLETLGRHTKLDPTARRARAIELLDMVGLPDPEAMLGRYPHEVSGGEKQRVVLALAFGCEPELILFDEPTSALDATTAATLLDLFRELQARTGVSALFISHDLGTVAEIAHRVAVIYGGRIVEEGPTETIFAAPQHPYTQALMASLPRPSDGKQARGLATSGARPAPRRGEMPPCLFSASCPHHLPEVCDAQRVRPVDIGDRQIACARVARGETLPAPKAPAPLLSPRTTDVVIEARDLSVTYGRRSLTDILRGRDGNHVRAVRDVNFRLHRGETLALVGESGCGKSSLARALSGLRGFTGETRLGGRPTAPDSAAWRARVQTIFQNPDSSLNPRHSLATILARPLRLFRPDLPRAERAAEIGRLLERVHLPADYANRYPHQLSGGEKQRVAIARALAAQPDVIVCDEITSGLDAAVQAAIVRLLRDIQTSTGAALVFITHDLGILRHVADRVAVMYLGEMVETCEIAALDAAPWHPYTEALLSSSHSVDPGSDTRRVRLQGSLPKRTEDLPGCPFASRCPRHIGPECDTIRPPLRAPEPGHEILCHLSDAALNAVPPIWQFKTSDTTRTTA</sequence>
<dbReference type="InterPro" id="IPR027417">
    <property type="entry name" value="P-loop_NTPase"/>
</dbReference>
<feature type="domain" description="ABC transporter" evidence="7">
    <location>
        <begin position="7"/>
        <end position="255"/>
    </location>
</feature>
<dbReference type="NCBIfam" id="TIGR01727">
    <property type="entry name" value="oligo_HPY"/>
    <property type="match status" value="2"/>
</dbReference>
<dbReference type="EMBL" id="CP021404">
    <property type="protein sequence ID" value="ATI41178.1"/>
    <property type="molecule type" value="Genomic_DNA"/>
</dbReference>
<dbReference type="Gene3D" id="3.40.50.300">
    <property type="entry name" value="P-loop containing nucleotide triphosphate hydrolases"/>
    <property type="match status" value="2"/>
</dbReference>
<evidence type="ECO:0000313" key="9">
    <source>
        <dbReference type="Proteomes" id="UP000219050"/>
    </source>
</evidence>
<dbReference type="SUPFAM" id="SSF52540">
    <property type="entry name" value="P-loop containing nucleoside triphosphate hydrolases"/>
    <property type="match status" value="2"/>
</dbReference>
<dbReference type="OrthoDB" id="9802264at2"/>
<dbReference type="GO" id="GO:0055085">
    <property type="term" value="P:transmembrane transport"/>
    <property type="evidence" value="ECO:0007669"/>
    <property type="project" value="UniProtKB-ARBA"/>
</dbReference>
<name>A0A291LXE5_9RHOB</name>
<dbReference type="CDD" id="cd03257">
    <property type="entry name" value="ABC_NikE_OppD_transporters"/>
    <property type="match status" value="2"/>
</dbReference>
<feature type="domain" description="ABC transporter" evidence="7">
    <location>
        <begin position="358"/>
        <end position="595"/>
    </location>
</feature>
<dbReference type="RefSeq" id="WP_097372708.1">
    <property type="nucleotide sequence ID" value="NZ_CP021404.1"/>
</dbReference>
<comment type="similarity">
    <text evidence="2">Belongs to the ABC transporter superfamily.</text>
</comment>
<dbReference type="InterPro" id="IPR050319">
    <property type="entry name" value="ABC_transp_ATP-bind"/>
</dbReference>
<dbReference type="SMART" id="SM00382">
    <property type="entry name" value="AAA"/>
    <property type="match status" value="2"/>
</dbReference>
<reference evidence="8 9" key="1">
    <citation type="submission" date="2017-05" db="EMBL/GenBank/DDBJ databases">
        <title>Comparative genomic and metabolic analysis of manganese-oxidizing mechanisms in Celeribater manganoxidans DY25T: its adaption to the environment of polymetallic nodule.</title>
        <authorList>
            <person name="Wang X."/>
        </authorList>
    </citation>
    <scope>NUCLEOTIDE SEQUENCE [LARGE SCALE GENOMIC DNA]</scope>
    <source>
        <strain evidence="8 9">DY25</strain>
    </source>
</reference>
<organism evidence="8 9">
    <name type="scientific">Pacificitalea manganoxidans</name>
    <dbReference type="NCBI Taxonomy" id="1411902"/>
    <lineage>
        <taxon>Bacteria</taxon>
        <taxon>Pseudomonadati</taxon>
        <taxon>Pseudomonadota</taxon>
        <taxon>Alphaproteobacteria</taxon>
        <taxon>Rhodobacterales</taxon>
        <taxon>Paracoccaceae</taxon>
        <taxon>Pacificitalea</taxon>
    </lineage>
</organism>
<accession>A0A291LXE5</accession>
<keyword evidence="5" id="KW-0067">ATP-binding</keyword>
<dbReference type="PROSITE" id="PS50893">
    <property type="entry name" value="ABC_TRANSPORTER_2"/>
    <property type="match status" value="2"/>
</dbReference>
<keyword evidence="9" id="KW-1185">Reference proteome</keyword>
<dbReference type="PROSITE" id="PS00211">
    <property type="entry name" value="ABC_TRANSPORTER_1"/>
    <property type="match status" value="2"/>
</dbReference>
<evidence type="ECO:0000313" key="8">
    <source>
        <dbReference type="EMBL" id="ATI41178.1"/>
    </source>
</evidence>
<evidence type="ECO:0000256" key="1">
    <source>
        <dbReference type="ARBA" id="ARBA00004417"/>
    </source>
</evidence>
<evidence type="ECO:0000256" key="2">
    <source>
        <dbReference type="ARBA" id="ARBA00005417"/>
    </source>
</evidence>